<dbReference type="OrthoDB" id="42605at2157"/>
<sequence>MEKITNIDILELGSPEEKSSPWSSTILILRLTSSNGNVGYGEAPTTLMTHPVLESMKEVSRIFQDKDYYNIEANNREYYKNAFYISKSIEETAALSAFEIASWDLIGKDLGTPVYKMLGGVFNDKIKAYANGWYSDCVEPEDFVSKAKKLVNKGYKAFKFDPFGNNYDKLSTEGLKHSVSIVSKMREELGDDIDLLIECHGRFSTKYAIMAGEALDPYNPLFIEEPVHPELEFGLYDFKKYVNTPVALGERLLNKEDFARFISSGMVDIIQPDITNSKGILEGKKIAAVADAFGVPVAFHNAFGPVQTAATLNVDYTIPNFLIQESFEESWPEWKKSLFTGYTIENGFFRLSGKPGLGIEVNEKILNESRTEAMEPLNPNEPPWVVSGTFKQ</sequence>
<protein>
    <recommendedName>
        <fullName evidence="6">gluconate dehydratase</fullName>
        <ecNumber evidence="6">4.2.1.39</ecNumber>
    </recommendedName>
</protein>
<dbReference type="Gene3D" id="3.20.20.120">
    <property type="entry name" value="Enolase-like C-terminal domain"/>
    <property type="match status" value="1"/>
</dbReference>
<dbReference type="InterPro" id="IPR029017">
    <property type="entry name" value="Enolase-like_N"/>
</dbReference>
<evidence type="ECO:0000256" key="5">
    <source>
        <dbReference type="ARBA" id="ARBA00061582"/>
    </source>
</evidence>
<dbReference type="InterPro" id="IPR034593">
    <property type="entry name" value="DgoD-like"/>
</dbReference>
<keyword evidence="2" id="KW-0460">Magnesium</keyword>
<dbReference type="Proteomes" id="UP000050515">
    <property type="component" value="Unassembled WGS sequence"/>
</dbReference>
<accession>A0A0Q0RPF5</accession>
<dbReference type="GO" id="GO:0046872">
    <property type="term" value="F:metal ion binding"/>
    <property type="evidence" value="ECO:0007669"/>
    <property type="project" value="UniProtKB-KW"/>
</dbReference>
<evidence type="ECO:0000313" key="10">
    <source>
        <dbReference type="Proteomes" id="UP000050320"/>
    </source>
</evidence>
<dbReference type="InterPro" id="IPR013341">
    <property type="entry name" value="Mandelate_racemase_N_dom"/>
</dbReference>
<evidence type="ECO:0000256" key="2">
    <source>
        <dbReference type="ARBA" id="ARBA00022842"/>
    </source>
</evidence>
<dbReference type="SFLD" id="SFLDG00179">
    <property type="entry name" value="mandelate_racemase"/>
    <property type="match status" value="1"/>
</dbReference>
<evidence type="ECO:0000313" key="9">
    <source>
        <dbReference type="EMBL" id="KQB34040.1"/>
    </source>
</evidence>
<organism evidence="9 10">
    <name type="scientific">Acidiplasma aeolicum</name>
    <dbReference type="NCBI Taxonomy" id="507754"/>
    <lineage>
        <taxon>Archaea</taxon>
        <taxon>Methanobacteriati</taxon>
        <taxon>Thermoplasmatota</taxon>
        <taxon>Thermoplasmata</taxon>
        <taxon>Thermoplasmatales</taxon>
        <taxon>Ferroplasmaceae</taxon>
        <taxon>Acidiplasma</taxon>
    </lineage>
</organism>
<dbReference type="Gene3D" id="3.30.390.10">
    <property type="entry name" value="Enolase-like, N-terminal domain"/>
    <property type="match status" value="1"/>
</dbReference>
<name>A0A0Q0RPF5_9ARCH</name>
<keyword evidence="10" id="KW-1185">Reference proteome</keyword>
<evidence type="ECO:0000256" key="6">
    <source>
        <dbReference type="ARBA" id="ARBA00066770"/>
    </source>
</evidence>
<evidence type="ECO:0000259" key="7">
    <source>
        <dbReference type="SMART" id="SM00922"/>
    </source>
</evidence>
<dbReference type="Pfam" id="PF13378">
    <property type="entry name" value="MR_MLE_C"/>
    <property type="match status" value="1"/>
</dbReference>
<evidence type="ECO:0000313" key="8">
    <source>
        <dbReference type="EMBL" id="KPV45433.1"/>
    </source>
</evidence>
<reference evidence="8 11" key="1">
    <citation type="submission" date="2015-09" db="EMBL/GenBank/DDBJ databases">
        <title>Draft genome sequence of Acidiplasma aeolicum DSM 18409.</title>
        <authorList>
            <person name="Hemp J."/>
        </authorList>
    </citation>
    <scope>NUCLEOTIDE SEQUENCE [LARGE SCALE GENOMIC DNA]</scope>
    <source>
        <strain evidence="8 11">V</strain>
    </source>
</reference>
<gene>
    <name evidence="9" type="ORF">AOG54_05885</name>
    <name evidence="8" type="ORF">SE19_08305</name>
</gene>
<dbReference type="InterPro" id="IPR036849">
    <property type="entry name" value="Enolase-like_C_sf"/>
</dbReference>
<keyword evidence="1" id="KW-0479">Metal-binding</keyword>
<dbReference type="GeneID" id="84222027"/>
<dbReference type="SFLD" id="SFLDS00001">
    <property type="entry name" value="Enolase"/>
    <property type="match status" value="1"/>
</dbReference>
<reference evidence="9 10" key="2">
    <citation type="submission" date="2015-09" db="EMBL/GenBank/DDBJ databases">
        <title>Heavy metals and arsenic resistance mechanisms in polyextremophilic archaea of the family Ferroplasmaceae.</title>
        <authorList>
            <person name="Bulaev A.G."/>
            <person name="Kanygina A.V."/>
        </authorList>
    </citation>
    <scope>NUCLEOTIDE SEQUENCE [LARGE SCALE GENOMIC DNA]</scope>
    <source>
        <strain evidence="9 10">VT</strain>
    </source>
</reference>
<dbReference type="EC" id="4.2.1.39" evidence="6"/>
<keyword evidence="3" id="KW-0456">Lyase</keyword>
<dbReference type="InterPro" id="IPR029065">
    <property type="entry name" value="Enolase_C-like"/>
</dbReference>
<comment type="catalytic activity">
    <reaction evidence="4">
        <text>D-gluconate = 2-dehydro-3-deoxy-D-gluconate + H2O</text>
        <dbReference type="Rhea" id="RHEA:21612"/>
        <dbReference type="ChEBI" id="CHEBI:15377"/>
        <dbReference type="ChEBI" id="CHEBI:18391"/>
        <dbReference type="ChEBI" id="CHEBI:57990"/>
        <dbReference type="EC" id="4.2.1.39"/>
    </reaction>
</comment>
<proteinExistence type="inferred from homology"/>
<feature type="domain" description="Mandelate racemase/muconate lactonizing enzyme C-terminal" evidence="7">
    <location>
        <begin position="140"/>
        <end position="245"/>
    </location>
</feature>
<dbReference type="EMBL" id="LKBG01000260">
    <property type="protein sequence ID" value="KQB34040.1"/>
    <property type="molecule type" value="Genomic_DNA"/>
</dbReference>
<dbReference type="SUPFAM" id="SSF51604">
    <property type="entry name" value="Enolase C-terminal domain-like"/>
    <property type="match status" value="1"/>
</dbReference>
<dbReference type="Proteomes" id="UP000050320">
    <property type="component" value="Unassembled WGS sequence"/>
</dbReference>
<dbReference type="SUPFAM" id="SSF54826">
    <property type="entry name" value="Enolase N-terminal domain-like"/>
    <property type="match status" value="1"/>
</dbReference>
<dbReference type="CDD" id="cd03316">
    <property type="entry name" value="MR_like"/>
    <property type="match status" value="1"/>
</dbReference>
<dbReference type="SMART" id="SM00922">
    <property type="entry name" value="MR_MLE"/>
    <property type="match status" value="1"/>
</dbReference>
<dbReference type="GO" id="GO:0047929">
    <property type="term" value="F:gluconate dehydratase activity"/>
    <property type="evidence" value="ECO:0007669"/>
    <property type="project" value="UniProtKB-EC"/>
</dbReference>
<dbReference type="RefSeq" id="WP_048102043.1">
    <property type="nucleotide sequence ID" value="NZ_JBBYJF010000001.1"/>
</dbReference>
<comment type="caution">
    <text evidence="9">The sequence shown here is derived from an EMBL/GenBank/DDBJ whole genome shotgun (WGS) entry which is preliminary data.</text>
</comment>
<dbReference type="Pfam" id="PF02746">
    <property type="entry name" value="MR_MLE_N"/>
    <property type="match status" value="1"/>
</dbReference>
<comment type="similarity">
    <text evidence="5">Belongs to the mandelate racemase/muconate lactonizing enzyme family. GaD subfamily.</text>
</comment>
<dbReference type="PANTHER" id="PTHR48080:SF2">
    <property type="entry name" value="D-GALACTONATE DEHYDRATASE"/>
    <property type="match status" value="1"/>
</dbReference>
<evidence type="ECO:0000313" key="11">
    <source>
        <dbReference type="Proteomes" id="UP000050515"/>
    </source>
</evidence>
<dbReference type="InterPro" id="IPR013342">
    <property type="entry name" value="Mandelate_racemase_C"/>
</dbReference>
<dbReference type="PANTHER" id="PTHR48080">
    <property type="entry name" value="D-GALACTONATE DEHYDRATASE-RELATED"/>
    <property type="match status" value="1"/>
</dbReference>
<dbReference type="PATRIC" id="fig|507754.4.peg.1093"/>
<evidence type="ECO:0000256" key="4">
    <source>
        <dbReference type="ARBA" id="ARBA00050848"/>
    </source>
</evidence>
<dbReference type="FunFam" id="3.20.20.120:FF:000005">
    <property type="entry name" value="Putative L-rhamnonate dehydratase"/>
    <property type="match status" value="1"/>
</dbReference>
<dbReference type="AlphaFoldDB" id="A0A0Q0RPF5"/>
<dbReference type="EMBL" id="LJCQ01000389">
    <property type="protein sequence ID" value="KPV45433.1"/>
    <property type="molecule type" value="Genomic_DNA"/>
</dbReference>
<evidence type="ECO:0000256" key="1">
    <source>
        <dbReference type="ARBA" id="ARBA00022723"/>
    </source>
</evidence>
<evidence type="ECO:0000256" key="3">
    <source>
        <dbReference type="ARBA" id="ARBA00023239"/>
    </source>
</evidence>